<evidence type="ECO:0000313" key="8">
    <source>
        <dbReference type="Proteomes" id="UP001224392"/>
    </source>
</evidence>
<dbReference type="PANTHER" id="PTHR30606">
    <property type="entry name" value="LIPID A BIOSYNTHESIS LAUROYL ACYLTRANSFERASE"/>
    <property type="match status" value="1"/>
</dbReference>
<evidence type="ECO:0000256" key="6">
    <source>
        <dbReference type="ARBA" id="ARBA00023315"/>
    </source>
</evidence>
<keyword evidence="3" id="KW-0997">Cell inner membrane</keyword>
<evidence type="ECO:0000313" key="7">
    <source>
        <dbReference type="EMBL" id="GMG86036.1"/>
    </source>
</evidence>
<protein>
    <submittedName>
        <fullName evidence="7">Lysophospholipid acyltransferase</fullName>
    </submittedName>
</protein>
<evidence type="ECO:0000256" key="4">
    <source>
        <dbReference type="ARBA" id="ARBA00022679"/>
    </source>
</evidence>
<keyword evidence="4" id="KW-0808">Transferase</keyword>
<keyword evidence="8" id="KW-1185">Reference proteome</keyword>
<keyword evidence="2" id="KW-1003">Cell membrane</keyword>
<dbReference type="InterPro" id="IPR004960">
    <property type="entry name" value="LipA_acyltrans"/>
</dbReference>
<keyword evidence="5" id="KW-0472">Membrane</keyword>
<sequence length="292" mass="32238">MKEQLALGILKLAGKLPLGLARAIGSLVGHISWLTGSRARAVTEINLAHCYPDMPAPERRRLARRSLVATARTGMEVAGVWQRDWSVSKKLIHSVHNAEAYDRAAAAGTGVIAVLPHMGNWEMFSPHFAGAAQMTALYAPPKMAALDPVIRAGRENENTTLVPTNRRGVMALFKALRERELVVILPDQEPETSGGAFAPFFGQPALTMTLVHNLIQRTGCRAVFGVALPVEGGFDIHFIEPEEELYSGEQDQALAAMNRGVEACIALAPEQYQWEYKRFRKQPDMKTRLYRK</sequence>
<name>A0ABQ6LVA6_9GAMM</name>
<dbReference type="EMBL" id="BSYJ01000001">
    <property type="protein sequence ID" value="GMG86036.1"/>
    <property type="molecule type" value="Genomic_DNA"/>
</dbReference>
<dbReference type="CDD" id="cd07984">
    <property type="entry name" value="LPLAT_LABLAT-like"/>
    <property type="match status" value="1"/>
</dbReference>
<accession>A0ABQ6LVA6</accession>
<proteinExistence type="predicted"/>
<comment type="caution">
    <text evidence="7">The sequence shown here is derived from an EMBL/GenBank/DDBJ whole genome shotgun (WGS) entry which is preliminary data.</text>
</comment>
<evidence type="ECO:0000256" key="2">
    <source>
        <dbReference type="ARBA" id="ARBA00022475"/>
    </source>
</evidence>
<dbReference type="GO" id="GO:0016746">
    <property type="term" value="F:acyltransferase activity"/>
    <property type="evidence" value="ECO:0007669"/>
    <property type="project" value="UniProtKB-KW"/>
</dbReference>
<evidence type="ECO:0000256" key="3">
    <source>
        <dbReference type="ARBA" id="ARBA00022519"/>
    </source>
</evidence>
<evidence type="ECO:0000256" key="5">
    <source>
        <dbReference type="ARBA" id="ARBA00023136"/>
    </source>
</evidence>
<dbReference type="Pfam" id="PF03279">
    <property type="entry name" value="Lip_A_acyltrans"/>
    <property type="match status" value="1"/>
</dbReference>
<keyword evidence="6 7" id="KW-0012">Acyltransferase</keyword>
<dbReference type="PIRSF" id="PIRSF026649">
    <property type="entry name" value="MsbB"/>
    <property type="match status" value="1"/>
</dbReference>
<dbReference type="Proteomes" id="UP001224392">
    <property type="component" value="Unassembled WGS sequence"/>
</dbReference>
<organism evidence="7 8">
    <name type="scientific">Biformimicrobium ophioploci</name>
    <dbReference type="NCBI Taxonomy" id="3036711"/>
    <lineage>
        <taxon>Bacteria</taxon>
        <taxon>Pseudomonadati</taxon>
        <taxon>Pseudomonadota</taxon>
        <taxon>Gammaproteobacteria</taxon>
        <taxon>Cellvibrionales</taxon>
        <taxon>Microbulbiferaceae</taxon>
        <taxon>Biformimicrobium</taxon>
    </lineage>
</organism>
<evidence type="ECO:0000256" key="1">
    <source>
        <dbReference type="ARBA" id="ARBA00004533"/>
    </source>
</evidence>
<dbReference type="RefSeq" id="WP_285762551.1">
    <property type="nucleotide sequence ID" value="NZ_BSYJ01000001.1"/>
</dbReference>
<gene>
    <name evidence="7" type="ORF">MNKW57_03570</name>
</gene>
<dbReference type="PANTHER" id="PTHR30606:SF10">
    <property type="entry name" value="PHOSPHATIDYLINOSITOL MANNOSIDE ACYLTRANSFERASE"/>
    <property type="match status" value="1"/>
</dbReference>
<comment type="subcellular location">
    <subcellularLocation>
        <location evidence="1">Cell inner membrane</location>
    </subcellularLocation>
</comment>
<reference evidence="7 8" key="1">
    <citation type="submission" date="2023-04" db="EMBL/GenBank/DDBJ databases">
        <title>Marinobulbifer ophiurae gen. nov., sp. Nov., isolate from tissue of brittle star Ophioplocus japonicus.</title>
        <authorList>
            <person name="Kawano K."/>
            <person name="Sawayama S."/>
            <person name="Nakagawa S."/>
        </authorList>
    </citation>
    <scope>NUCLEOTIDE SEQUENCE [LARGE SCALE GENOMIC DNA]</scope>
    <source>
        <strain evidence="7 8">NKW57</strain>
    </source>
</reference>